<feature type="transmembrane region" description="Helical" evidence="9">
    <location>
        <begin position="131"/>
        <end position="150"/>
    </location>
</feature>
<dbReference type="InterPro" id="IPR004563">
    <property type="entry name" value="Apolipo_AcylTrfase"/>
</dbReference>
<dbReference type="AlphaFoldDB" id="A0A2K9EVY0"/>
<evidence type="ECO:0000256" key="7">
    <source>
        <dbReference type="ARBA" id="ARBA00023136"/>
    </source>
</evidence>
<dbReference type="GO" id="GO:0042158">
    <property type="term" value="P:lipoprotein biosynthetic process"/>
    <property type="evidence" value="ECO:0007669"/>
    <property type="project" value="UniProtKB-UniRule"/>
</dbReference>
<comment type="catalytic activity">
    <reaction evidence="9">
        <text>N-terminal S-1,2-diacyl-sn-glyceryl-L-cysteinyl-[lipoprotein] + a glycerophospholipid = N-acyl-S-1,2-diacyl-sn-glyceryl-L-cysteinyl-[lipoprotein] + a 2-acyl-sn-glycero-3-phospholipid + H(+)</text>
        <dbReference type="Rhea" id="RHEA:48228"/>
        <dbReference type="Rhea" id="RHEA-COMP:14681"/>
        <dbReference type="Rhea" id="RHEA-COMP:14684"/>
        <dbReference type="ChEBI" id="CHEBI:15378"/>
        <dbReference type="ChEBI" id="CHEBI:136912"/>
        <dbReference type="ChEBI" id="CHEBI:140656"/>
        <dbReference type="ChEBI" id="CHEBI:140657"/>
        <dbReference type="ChEBI" id="CHEBI:140660"/>
        <dbReference type="EC" id="2.3.1.269"/>
    </reaction>
</comment>
<gene>
    <name evidence="9 11" type="primary">lnt</name>
    <name evidence="11" type="ORF">CUV01_01230</name>
</gene>
<proteinExistence type="inferred from homology"/>
<accession>A0A2K9EVY0</accession>
<reference evidence="11 12" key="1">
    <citation type="submission" date="2017-12" db="EMBL/GenBank/DDBJ databases">
        <authorList>
            <person name="Hurst M.R.H."/>
        </authorList>
    </citation>
    <scope>NUCLEOTIDE SEQUENCE [LARGE SCALE GENOMIC DNA]</scope>
    <source>
        <strain evidence="11 12">BM15</strain>
    </source>
</reference>
<evidence type="ECO:0000256" key="4">
    <source>
        <dbReference type="ARBA" id="ARBA00022679"/>
    </source>
</evidence>
<dbReference type="EMBL" id="CP025408">
    <property type="protein sequence ID" value="AUH32202.1"/>
    <property type="molecule type" value="Genomic_DNA"/>
</dbReference>
<dbReference type="Gene3D" id="3.60.110.10">
    <property type="entry name" value="Carbon-nitrogen hydrolase"/>
    <property type="match status" value="1"/>
</dbReference>
<feature type="transmembrane region" description="Helical" evidence="9">
    <location>
        <begin position="490"/>
        <end position="508"/>
    </location>
</feature>
<evidence type="ECO:0000256" key="5">
    <source>
        <dbReference type="ARBA" id="ARBA00022692"/>
    </source>
</evidence>
<dbReference type="GO" id="GO:0005886">
    <property type="term" value="C:plasma membrane"/>
    <property type="evidence" value="ECO:0007669"/>
    <property type="project" value="UniProtKB-SubCell"/>
</dbReference>
<evidence type="ECO:0000256" key="9">
    <source>
        <dbReference type="HAMAP-Rule" id="MF_01148"/>
    </source>
</evidence>
<evidence type="ECO:0000313" key="12">
    <source>
        <dbReference type="Proteomes" id="UP000233742"/>
    </source>
</evidence>
<dbReference type="Pfam" id="PF00795">
    <property type="entry name" value="CN_hydrolase"/>
    <property type="match status" value="1"/>
</dbReference>
<keyword evidence="11" id="KW-0449">Lipoprotein</keyword>
<dbReference type="KEGG" id="paro:CUV01_01230"/>
<evidence type="ECO:0000256" key="1">
    <source>
        <dbReference type="ARBA" id="ARBA00004651"/>
    </source>
</evidence>
<feature type="domain" description="CN hydrolase" evidence="10">
    <location>
        <begin position="240"/>
        <end position="477"/>
    </location>
</feature>
<comment type="pathway">
    <text evidence="9">Protein modification; lipoprotein biosynthesis (N-acyl transfer).</text>
</comment>
<dbReference type="InterPro" id="IPR003010">
    <property type="entry name" value="C-N_Hydrolase"/>
</dbReference>
<feature type="transmembrane region" description="Helical" evidence="9">
    <location>
        <begin position="200"/>
        <end position="221"/>
    </location>
</feature>
<dbReference type="PROSITE" id="PS50263">
    <property type="entry name" value="CN_HYDROLASE"/>
    <property type="match status" value="1"/>
</dbReference>
<evidence type="ECO:0000256" key="8">
    <source>
        <dbReference type="ARBA" id="ARBA00023315"/>
    </source>
</evidence>
<evidence type="ECO:0000313" key="11">
    <source>
        <dbReference type="EMBL" id="AUH32202.1"/>
    </source>
</evidence>
<dbReference type="InterPro" id="IPR036526">
    <property type="entry name" value="C-N_Hydrolase_sf"/>
</dbReference>
<dbReference type="InterPro" id="IPR045378">
    <property type="entry name" value="LNT_N"/>
</dbReference>
<feature type="transmembrane region" description="Helical" evidence="9">
    <location>
        <begin position="63"/>
        <end position="84"/>
    </location>
</feature>
<organism evidence="11 12">
    <name type="scientific">Paracoccus tegillarcae</name>
    <dbReference type="NCBI Taxonomy" id="1529068"/>
    <lineage>
        <taxon>Bacteria</taxon>
        <taxon>Pseudomonadati</taxon>
        <taxon>Pseudomonadota</taxon>
        <taxon>Alphaproteobacteria</taxon>
        <taxon>Rhodobacterales</taxon>
        <taxon>Paracoccaceae</taxon>
        <taxon>Paracoccus</taxon>
    </lineage>
</organism>
<feature type="transmembrane region" description="Helical" evidence="9">
    <location>
        <begin position="170"/>
        <end position="193"/>
    </location>
</feature>
<keyword evidence="6 9" id="KW-1133">Transmembrane helix</keyword>
<dbReference type="GO" id="GO:0016410">
    <property type="term" value="F:N-acyltransferase activity"/>
    <property type="evidence" value="ECO:0007669"/>
    <property type="project" value="UniProtKB-UniRule"/>
</dbReference>
<comment type="similarity">
    <text evidence="2 9">Belongs to the CN hydrolase family. Apolipoprotein N-acyltransferase subfamily.</text>
</comment>
<dbReference type="HAMAP" id="MF_01148">
    <property type="entry name" value="Lnt"/>
    <property type="match status" value="1"/>
</dbReference>
<comment type="subcellular location">
    <subcellularLocation>
        <location evidence="1 9">Cell membrane</location>
        <topology evidence="1 9">Multi-pass membrane protein</topology>
    </subcellularLocation>
</comment>
<comment type="function">
    <text evidence="9">Catalyzes the phospholipid dependent N-acylation of the N-terminal cysteine of apolipoprotein, the last step in lipoprotein maturation.</text>
</comment>
<feature type="transmembrane region" description="Helical" evidence="9">
    <location>
        <begin position="38"/>
        <end position="56"/>
    </location>
</feature>
<dbReference type="RefSeq" id="WP_101458880.1">
    <property type="nucleotide sequence ID" value="NZ_CP025408.1"/>
</dbReference>
<dbReference type="PANTHER" id="PTHR38686:SF1">
    <property type="entry name" value="APOLIPOPROTEIN N-ACYLTRANSFERASE"/>
    <property type="match status" value="1"/>
</dbReference>
<keyword evidence="12" id="KW-1185">Reference proteome</keyword>
<dbReference type="CDD" id="cd07571">
    <property type="entry name" value="ALP_N-acyl_transferase"/>
    <property type="match status" value="1"/>
</dbReference>
<keyword evidence="3 9" id="KW-1003">Cell membrane</keyword>
<keyword evidence="7 9" id="KW-0472">Membrane</keyword>
<dbReference type="SUPFAM" id="SSF56317">
    <property type="entry name" value="Carbon-nitrogen hydrolase"/>
    <property type="match status" value="1"/>
</dbReference>
<keyword evidence="5 9" id="KW-0812">Transmembrane</keyword>
<evidence type="ECO:0000256" key="2">
    <source>
        <dbReference type="ARBA" id="ARBA00010065"/>
    </source>
</evidence>
<name>A0A2K9EVY0_9RHOB</name>
<evidence type="ECO:0000256" key="3">
    <source>
        <dbReference type="ARBA" id="ARBA00022475"/>
    </source>
</evidence>
<dbReference type="EC" id="2.3.1.269" evidence="9"/>
<dbReference type="Pfam" id="PF20154">
    <property type="entry name" value="LNT_N"/>
    <property type="match status" value="1"/>
</dbReference>
<keyword evidence="4 9" id="KW-0808">Transferase</keyword>
<dbReference type="UniPathway" id="UPA00666"/>
<keyword evidence="8 9" id="KW-0012">Acyltransferase</keyword>
<dbReference type="PANTHER" id="PTHR38686">
    <property type="entry name" value="APOLIPOPROTEIN N-ACYLTRANSFERASE"/>
    <property type="match status" value="1"/>
</dbReference>
<dbReference type="NCBIfam" id="TIGR00546">
    <property type="entry name" value="lnt"/>
    <property type="match status" value="1"/>
</dbReference>
<feature type="transmembrane region" description="Helical" evidence="9">
    <location>
        <begin position="12"/>
        <end position="32"/>
    </location>
</feature>
<evidence type="ECO:0000256" key="6">
    <source>
        <dbReference type="ARBA" id="ARBA00022989"/>
    </source>
</evidence>
<evidence type="ECO:0000259" key="10">
    <source>
        <dbReference type="PROSITE" id="PS50263"/>
    </source>
</evidence>
<dbReference type="OrthoDB" id="9804277at2"/>
<sequence>MIQPSKPPRVRAPWHHRVAATLVPLALGVMAALGLDPYGVWAATPVALAVLLWILARARDRRVAFWQALAAGAGWFALSLSWIVEPFLVQPEIYGWMAPFALILMALGGALFWAIPVWAAWRIGGGWRGHVITIAAALVLSDWLRGWIFTGFPWALIGHVWIGTPVDQTAAFLGAPGLSALTLLAASLPALLWRPLENRAAGFAPGTILSVLLIGAVWAGGMARLSNPLPPDRPTQLRVVQPNAEQHLKWDPDWAQVFYQRLLDLSASPGPRDLVIWPETAVNFLLNDAGAVLPDMARAADAPLIMGIQRLDGSRFYNSLVTLDRAGQVTGLYDKFHLVPFGEYIPWGDAMARFGISAFAAQQGNGYSPGPGPQVMTVEGTAPFQPLICYEAIFPQHLRGLNERPGWLLQITNDSWFGQFSGPYQHLAQARLRAVQSGLPLVRAANTGVSAVIGARGGLRGTLALGETGVIDAPLPGALPPTPWLRWGDWPIVALMIALLAARLMLVARRKRA</sequence>
<dbReference type="Proteomes" id="UP000233742">
    <property type="component" value="Chromosome"/>
</dbReference>
<feature type="transmembrane region" description="Helical" evidence="9">
    <location>
        <begin position="96"/>
        <end position="119"/>
    </location>
</feature>
<protein>
    <recommendedName>
        <fullName evidence="9">Apolipoprotein N-acyltransferase</fullName>
        <shortName evidence="9">ALP N-acyltransferase</shortName>
        <ecNumber evidence="9">2.3.1.269</ecNumber>
    </recommendedName>
</protein>